<evidence type="ECO:0000256" key="1">
    <source>
        <dbReference type="SAM" id="MobiDB-lite"/>
    </source>
</evidence>
<gene>
    <name evidence="2" type="ORF">GGH94_004085</name>
</gene>
<evidence type="ECO:0000313" key="2">
    <source>
        <dbReference type="EMBL" id="KAJ2862709.1"/>
    </source>
</evidence>
<keyword evidence="3" id="KW-1185">Reference proteome</keyword>
<dbReference type="InterPro" id="IPR013965">
    <property type="entry name" value="DASH_Dad3"/>
</dbReference>
<name>A0A9W8IKZ8_9FUNG</name>
<dbReference type="GO" id="GO:0072686">
    <property type="term" value="C:mitotic spindle"/>
    <property type="evidence" value="ECO:0007669"/>
    <property type="project" value="InterPro"/>
</dbReference>
<dbReference type="GO" id="GO:0042729">
    <property type="term" value="C:DASH complex"/>
    <property type="evidence" value="ECO:0007669"/>
    <property type="project" value="InterPro"/>
</dbReference>
<proteinExistence type="predicted"/>
<protein>
    <submittedName>
        <fullName evidence="2">Uncharacterized protein</fullName>
    </submittedName>
</protein>
<dbReference type="Gene3D" id="3.40.50.150">
    <property type="entry name" value="Vaccinia Virus protein VP39"/>
    <property type="match status" value="1"/>
</dbReference>
<evidence type="ECO:0000313" key="3">
    <source>
        <dbReference type="Proteomes" id="UP001140074"/>
    </source>
</evidence>
<sequence>MSTSSVSEAGSADQQQRILNVLRMACAEAIRRPDFAERLQDMKQKFYVRDFDGIFLDPTNLSVYTAQYVPRRALCYYEIFSRPELQDILATCPTIYCLGAGSGSELVAISAASKCAPGAANASSSARPITIHSQDYTDWSPILTTLEDTIRYKWGIGARQVKYEFSLGNLLQMSLDIEHNISSSQLVTAMFIFNELFSDKANAMNFVKTIVKCVAPGGYFLLVDSAGSFSSIQINGKSYMSYMFFDSLSKHFTPVISEDSTWFRHAPNLEYPLGVENMRYFIRLYRKTEAALLTEYELIRNEVKKMGGLIAEINEEELDALTQSMRAVEQKLALVYTVFRSSIYAHLSQQEASGQAQDPGSAFGEPFQTNCPPFD</sequence>
<comment type="caution">
    <text evidence="2">The sequence shown here is derived from an EMBL/GenBank/DDBJ whole genome shotgun (WGS) entry which is preliminary data.</text>
</comment>
<dbReference type="InterPro" id="IPR029063">
    <property type="entry name" value="SAM-dependent_MTases_sf"/>
</dbReference>
<feature type="region of interest" description="Disordered" evidence="1">
    <location>
        <begin position="350"/>
        <end position="375"/>
    </location>
</feature>
<accession>A0A9W8IKZ8</accession>
<dbReference type="AlphaFoldDB" id="A0A9W8IKZ8"/>
<reference evidence="2" key="1">
    <citation type="submission" date="2022-07" db="EMBL/GenBank/DDBJ databases">
        <title>Phylogenomic reconstructions and comparative analyses of Kickxellomycotina fungi.</title>
        <authorList>
            <person name="Reynolds N.K."/>
            <person name="Stajich J.E."/>
            <person name="Barry K."/>
            <person name="Grigoriev I.V."/>
            <person name="Crous P."/>
            <person name="Smith M.E."/>
        </authorList>
    </citation>
    <scope>NUCLEOTIDE SEQUENCE</scope>
    <source>
        <strain evidence="2">RSA 476</strain>
    </source>
</reference>
<organism evidence="2 3">
    <name type="scientific">Coemansia aciculifera</name>
    <dbReference type="NCBI Taxonomy" id="417176"/>
    <lineage>
        <taxon>Eukaryota</taxon>
        <taxon>Fungi</taxon>
        <taxon>Fungi incertae sedis</taxon>
        <taxon>Zoopagomycota</taxon>
        <taxon>Kickxellomycotina</taxon>
        <taxon>Kickxellomycetes</taxon>
        <taxon>Kickxellales</taxon>
        <taxon>Kickxellaceae</taxon>
        <taxon>Coemansia</taxon>
    </lineage>
</organism>
<dbReference type="InterPro" id="IPR021463">
    <property type="entry name" value="Methyltransf_34"/>
</dbReference>
<dbReference type="Proteomes" id="UP001140074">
    <property type="component" value="Unassembled WGS sequence"/>
</dbReference>
<dbReference type="EMBL" id="JANBUY010000154">
    <property type="protein sequence ID" value="KAJ2862709.1"/>
    <property type="molecule type" value="Genomic_DNA"/>
</dbReference>
<dbReference type="Pfam" id="PF11312">
    <property type="entry name" value="Methyltransf_34"/>
    <property type="match status" value="1"/>
</dbReference>
<dbReference type="Pfam" id="PF08656">
    <property type="entry name" value="DASH_Dad3"/>
    <property type="match status" value="1"/>
</dbReference>
<dbReference type="GO" id="GO:0008608">
    <property type="term" value="P:attachment of spindle microtubules to kinetochore"/>
    <property type="evidence" value="ECO:0007669"/>
    <property type="project" value="InterPro"/>
</dbReference>